<reference evidence="1" key="1">
    <citation type="journal article" date="2015" name="Nature">
        <title>Complex archaea that bridge the gap between prokaryotes and eukaryotes.</title>
        <authorList>
            <person name="Spang A."/>
            <person name="Saw J.H."/>
            <person name="Jorgensen S.L."/>
            <person name="Zaremba-Niedzwiedzka K."/>
            <person name="Martijn J."/>
            <person name="Lind A.E."/>
            <person name="van Eijk R."/>
            <person name="Schleper C."/>
            <person name="Guy L."/>
            <person name="Ettema T.J."/>
        </authorList>
    </citation>
    <scope>NUCLEOTIDE SEQUENCE</scope>
</reference>
<proteinExistence type="predicted"/>
<sequence>MAAEEEKKATPCPVCHSPLMLRYDQEDSHAMQDPVSGRIRIPMRCGGCGINLEIAVDPKDLEDEEPA</sequence>
<accession>A0A0F9S2Y6</accession>
<protein>
    <submittedName>
        <fullName evidence="1">Uncharacterized protein</fullName>
    </submittedName>
</protein>
<name>A0A0F9S2Y6_9ZZZZ</name>
<dbReference type="EMBL" id="LAZR01002325">
    <property type="protein sequence ID" value="KKN31486.1"/>
    <property type="molecule type" value="Genomic_DNA"/>
</dbReference>
<evidence type="ECO:0000313" key="1">
    <source>
        <dbReference type="EMBL" id="KKN31486.1"/>
    </source>
</evidence>
<dbReference type="AlphaFoldDB" id="A0A0F9S2Y6"/>
<gene>
    <name evidence="1" type="ORF">LCGC14_0823590</name>
</gene>
<comment type="caution">
    <text evidence="1">The sequence shown here is derived from an EMBL/GenBank/DDBJ whole genome shotgun (WGS) entry which is preliminary data.</text>
</comment>
<organism evidence="1">
    <name type="scientific">marine sediment metagenome</name>
    <dbReference type="NCBI Taxonomy" id="412755"/>
    <lineage>
        <taxon>unclassified sequences</taxon>
        <taxon>metagenomes</taxon>
        <taxon>ecological metagenomes</taxon>
    </lineage>
</organism>